<name>K0RZW0_THAOC</name>
<protein>
    <recommendedName>
        <fullName evidence="2">GmrSD restriction endonucleases C-terminal domain-containing protein</fullName>
    </recommendedName>
</protein>
<dbReference type="EMBL" id="AGNL01023010">
    <property type="protein sequence ID" value="EJK59383.1"/>
    <property type="molecule type" value="Genomic_DNA"/>
</dbReference>
<keyword evidence="4" id="KW-1185">Reference proteome</keyword>
<feature type="chain" id="PRO_5003839597" description="GmrSD restriction endonucleases C-terminal domain-containing protein" evidence="1">
    <location>
        <begin position="23"/>
        <end position="672"/>
    </location>
</feature>
<feature type="signal peptide" evidence="1">
    <location>
        <begin position="1"/>
        <end position="22"/>
    </location>
</feature>
<feature type="domain" description="GmrSD restriction endonucleases C-terminal" evidence="2">
    <location>
        <begin position="548"/>
        <end position="662"/>
    </location>
</feature>
<evidence type="ECO:0000259" key="2">
    <source>
        <dbReference type="Pfam" id="PF07510"/>
    </source>
</evidence>
<dbReference type="AlphaFoldDB" id="K0RZW0"/>
<dbReference type="Pfam" id="PF07510">
    <property type="entry name" value="GmrSD_C"/>
    <property type="match status" value="1"/>
</dbReference>
<proteinExistence type="predicted"/>
<dbReference type="OrthoDB" id="46499at2759"/>
<dbReference type="Proteomes" id="UP000266841">
    <property type="component" value="Unassembled WGS sequence"/>
</dbReference>
<dbReference type="InterPro" id="IPR011089">
    <property type="entry name" value="GmrSD_C"/>
</dbReference>
<dbReference type="PANTHER" id="PTHR35149">
    <property type="entry name" value="SLL5132 PROTEIN"/>
    <property type="match status" value="1"/>
</dbReference>
<reference evidence="3 4" key="1">
    <citation type="journal article" date="2012" name="Genome Biol.">
        <title>Genome and low-iron response of an oceanic diatom adapted to chronic iron limitation.</title>
        <authorList>
            <person name="Lommer M."/>
            <person name="Specht M."/>
            <person name="Roy A.S."/>
            <person name="Kraemer L."/>
            <person name="Andreson R."/>
            <person name="Gutowska M.A."/>
            <person name="Wolf J."/>
            <person name="Bergner S.V."/>
            <person name="Schilhabel M.B."/>
            <person name="Klostermeier U.C."/>
            <person name="Beiko R.G."/>
            <person name="Rosenstiel P."/>
            <person name="Hippler M."/>
            <person name="Laroche J."/>
        </authorList>
    </citation>
    <scope>NUCLEOTIDE SEQUENCE [LARGE SCALE GENOMIC DNA]</scope>
    <source>
        <strain evidence="3 4">CCMP1005</strain>
    </source>
</reference>
<accession>K0RZW0</accession>
<dbReference type="PANTHER" id="PTHR35149:SF2">
    <property type="entry name" value="DUF262 DOMAIN-CONTAINING PROTEIN"/>
    <property type="match status" value="1"/>
</dbReference>
<evidence type="ECO:0000256" key="1">
    <source>
        <dbReference type="SAM" id="SignalP"/>
    </source>
</evidence>
<sequence>MRILVTTRLLLALTWRMPSAKALLSRACRNQSRRASHVSVTWRWGSPAVAAQPTRLRSIPSASSQTRLKQSRSATSELTVAREHLGNLFAGRNFLFTTRKNIREYEWGECGAFVLIVSTLRLTQARRQTTEDLFESILDLSEEKAGPLELSTIVVMETQTKKDIGKNAKLYDLHDGQQRLATLCLLLAALRDYFHRAGVVEEARIAQNMIYPPMRRREDVARVELNGTKDNLFRSILSNKMDSVNTLSPTERKALPIDQQLLLNAYDYFTYRLDELKDHGRVIEFFDNLKDDVFLLVGVTSDTKMARNIVMGQGKGKNREPVDELKGIVCFNSIDDETEQDNLLQEWNQLCNDQSRDRISNACMLLAQLEMPQRRLRKHGEIDFFEDYMTLYCRGGLDGRHFYEKELKPTVSLLERLEGDSFSFSEDAGQVKVLPSATFLYAATKIQTAKDVALPLVFLIGEYTKASELEVRKSMINYLAELEKLALWMMLAKPKPKDRRQRCLEAIKYVQDRSAQGSNPFMLQNEEIDVIKQRLRTGEYGKGAPSRVGKAVLERLNEFELANKNQAELTPFHKTLQLEHVLPQKWQNVKYWSERWNDDDANTWLNRLGNLALLNQKVNAKVSNGSFDLKRKEYMSPYPLTQLITGYSDWSPKEVEGNHSRIIDLAIKVWKL</sequence>
<evidence type="ECO:0000313" key="3">
    <source>
        <dbReference type="EMBL" id="EJK59383.1"/>
    </source>
</evidence>
<organism evidence="3 4">
    <name type="scientific">Thalassiosira oceanica</name>
    <name type="common">Marine diatom</name>
    <dbReference type="NCBI Taxonomy" id="159749"/>
    <lineage>
        <taxon>Eukaryota</taxon>
        <taxon>Sar</taxon>
        <taxon>Stramenopiles</taxon>
        <taxon>Ochrophyta</taxon>
        <taxon>Bacillariophyta</taxon>
        <taxon>Coscinodiscophyceae</taxon>
        <taxon>Thalassiosirophycidae</taxon>
        <taxon>Thalassiosirales</taxon>
        <taxon>Thalassiosiraceae</taxon>
        <taxon>Thalassiosira</taxon>
    </lineage>
</organism>
<keyword evidence="1" id="KW-0732">Signal</keyword>
<evidence type="ECO:0000313" key="4">
    <source>
        <dbReference type="Proteomes" id="UP000266841"/>
    </source>
</evidence>
<comment type="caution">
    <text evidence="3">The sequence shown here is derived from an EMBL/GenBank/DDBJ whole genome shotgun (WGS) entry which is preliminary data.</text>
</comment>
<gene>
    <name evidence="3" type="ORF">THAOC_20407</name>
</gene>